<keyword evidence="16" id="KW-1185">Reference proteome</keyword>
<comment type="catalytic activity">
    <reaction evidence="11">
        <text>a tRNA precursor + 2 CTP + ATP = a tRNA with a 3' CCA end + 3 diphosphate</text>
        <dbReference type="Rhea" id="RHEA:14433"/>
        <dbReference type="Rhea" id="RHEA-COMP:10465"/>
        <dbReference type="Rhea" id="RHEA-COMP:10468"/>
        <dbReference type="ChEBI" id="CHEBI:30616"/>
        <dbReference type="ChEBI" id="CHEBI:33019"/>
        <dbReference type="ChEBI" id="CHEBI:37563"/>
        <dbReference type="ChEBI" id="CHEBI:74896"/>
        <dbReference type="ChEBI" id="CHEBI:83071"/>
        <dbReference type="EC" id="2.7.7.72"/>
    </reaction>
</comment>
<dbReference type="Pfam" id="PF12627">
    <property type="entry name" value="PolyA_pol_RNAbd"/>
    <property type="match status" value="1"/>
</dbReference>
<feature type="binding site" evidence="11">
    <location>
        <position position="41"/>
    </location>
    <ligand>
        <name>Mg(2+)</name>
        <dbReference type="ChEBI" id="CHEBI:18420"/>
    </ligand>
</feature>
<evidence type="ECO:0000256" key="8">
    <source>
        <dbReference type="ARBA" id="ARBA00022840"/>
    </source>
</evidence>
<organism evidence="15 16">
    <name type="scientific">Gracilibacillus xinjiangensis</name>
    <dbReference type="NCBI Taxonomy" id="1193282"/>
    <lineage>
        <taxon>Bacteria</taxon>
        <taxon>Bacillati</taxon>
        <taxon>Bacillota</taxon>
        <taxon>Bacilli</taxon>
        <taxon>Bacillales</taxon>
        <taxon>Bacillaceae</taxon>
        <taxon>Gracilibacillus</taxon>
    </lineage>
</organism>
<dbReference type="Pfam" id="PF01743">
    <property type="entry name" value="PolyA_pol"/>
    <property type="match status" value="1"/>
</dbReference>
<evidence type="ECO:0000256" key="6">
    <source>
        <dbReference type="ARBA" id="ARBA00022741"/>
    </source>
</evidence>
<dbReference type="CDD" id="cd05398">
    <property type="entry name" value="NT_ClassII-CCAase"/>
    <property type="match status" value="1"/>
</dbReference>
<feature type="binding site" evidence="11">
    <location>
        <position position="155"/>
    </location>
    <ligand>
        <name>ATP</name>
        <dbReference type="ChEBI" id="CHEBI:30616"/>
    </ligand>
</feature>
<keyword evidence="4 11" id="KW-0548">Nucleotidyltransferase</keyword>
<comment type="similarity">
    <text evidence="11">Belongs to the tRNA nucleotidyltransferase/poly(A) polymerase family. Bacterial CCA-adding enzyme type 3 subfamily.</text>
</comment>
<feature type="binding site" evidence="11">
    <location>
        <position position="161"/>
    </location>
    <ligand>
        <name>ATP</name>
        <dbReference type="ChEBI" id="CHEBI:30616"/>
    </ligand>
</feature>
<dbReference type="NCBIfam" id="NF009814">
    <property type="entry name" value="PRK13299.1"/>
    <property type="match status" value="1"/>
</dbReference>
<feature type="binding site" evidence="11">
    <location>
        <position position="28"/>
    </location>
    <ligand>
        <name>ATP</name>
        <dbReference type="ChEBI" id="CHEBI:30616"/>
    </ligand>
</feature>
<feature type="binding site" evidence="11">
    <location>
        <position position="112"/>
    </location>
    <ligand>
        <name>CTP</name>
        <dbReference type="ChEBI" id="CHEBI:37563"/>
    </ligand>
</feature>
<accession>A0ABV8X0F2</accession>
<protein>
    <recommendedName>
        <fullName evidence="11">CCA-adding enzyme</fullName>
        <ecNumber evidence="11">2.7.7.72</ecNumber>
    </recommendedName>
    <alternativeName>
        <fullName evidence="11">CCA tRNA nucleotidyltransferase</fullName>
    </alternativeName>
    <alternativeName>
        <fullName evidence="11">tRNA CCA-pyrophosphorylase</fullName>
    </alternativeName>
    <alternativeName>
        <fullName evidence="11">tRNA adenylyl-/cytidylyl- transferase</fullName>
    </alternativeName>
    <alternativeName>
        <fullName evidence="11">tRNA nucleotidyltransferase</fullName>
    </alternativeName>
    <alternativeName>
        <fullName evidence="11">tRNA-NT</fullName>
    </alternativeName>
</protein>
<feature type="domain" description="tRNA nucleotidyltransferase/poly(A) polymerase RNA and SrmB- binding" evidence="13">
    <location>
        <begin position="170"/>
        <end position="229"/>
    </location>
</feature>
<name>A0ABV8X0F2_9BACI</name>
<feature type="binding site" evidence="11">
    <location>
        <position position="161"/>
    </location>
    <ligand>
        <name>CTP</name>
        <dbReference type="ChEBI" id="CHEBI:37563"/>
    </ligand>
</feature>
<dbReference type="PANTHER" id="PTHR46173">
    <property type="entry name" value="CCA TRNA NUCLEOTIDYLTRANSFERASE 1, MITOCHONDRIAL"/>
    <property type="match status" value="1"/>
</dbReference>
<feature type="binding site" evidence="11">
    <location>
        <position position="28"/>
    </location>
    <ligand>
        <name>CTP</name>
        <dbReference type="ChEBI" id="CHEBI:37563"/>
    </ligand>
</feature>
<evidence type="ECO:0000259" key="14">
    <source>
        <dbReference type="Pfam" id="PF13735"/>
    </source>
</evidence>
<evidence type="ECO:0000313" key="16">
    <source>
        <dbReference type="Proteomes" id="UP001595882"/>
    </source>
</evidence>
<feature type="binding site" evidence="11">
    <location>
        <position position="158"/>
    </location>
    <ligand>
        <name>CTP</name>
        <dbReference type="ChEBI" id="CHEBI:37563"/>
    </ligand>
</feature>
<keyword evidence="3 11" id="KW-0819">tRNA processing</keyword>
<dbReference type="InterPro" id="IPR002646">
    <property type="entry name" value="PolA_pol_head_dom"/>
</dbReference>
<dbReference type="InterPro" id="IPR043519">
    <property type="entry name" value="NT_sf"/>
</dbReference>
<comment type="caution">
    <text evidence="15">The sequence shown here is derived from an EMBL/GenBank/DDBJ whole genome shotgun (WGS) entry which is preliminary data.</text>
</comment>
<feature type="binding site" evidence="11">
    <location>
        <position position="112"/>
    </location>
    <ligand>
        <name>ATP</name>
        <dbReference type="ChEBI" id="CHEBI:30616"/>
    </ligand>
</feature>
<reference evidence="16" key="1">
    <citation type="journal article" date="2019" name="Int. J. Syst. Evol. Microbiol.">
        <title>The Global Catalogue of Microorganisms (GCM) 10K type strain sequencing project: providing services to taxonomists for standard genome sequencing and annotation.</title>
        <authorList>
            <consortium name="The Broad Institute Genomics Platform"/>
            <consortium name="The Broad Institute Genome Sequencing Center for Infectious Disease"/>
            <person name="Wu L."/>
            <person name="Ma J."/>
        </authorList>
    </citation>
    <scope>NUCLEOTIDE SEQUENCE [LARGE SCALE GENOMIC DNA]</scope>
    <source>
        <strain evidence="16">CCUG 37865</strain>
    </source>
</reference>
<keyword evidence="8 11" id="KW-0067">ATP-binding</keyword>
<dbReference type="InterPro" id="IPR050264">
    <property type="entry name" value="Bact_CCA-adding_enz_type3_sf"/>
</dbReference>
<dbReference type="Pfam" id="PF13735">
    <property type="entry name" value="tRNA_NucTran2_2"/>
    <property type="match status" value="1"/>
</dbReference>
<evidence type="ECO:0000259" key="13">
    <source>
        <dbReference type="Pfam" id="PF12627"/>
    </source>
</evidence>
<feature type="domain" description="CCA-adding enzyme C-terminal" evidence="14">
    <location>
        <begin position="261"/>
        <end position="390"/>
    </location>
</feature>
<evidence type="ECO:0000256" key="3">
    <source>
        <dbReference type="ARBA" id="ARBA00022694"/>
    </source>
</evidence>
<evidence type="ECO:0000256" key="10">
    <source>
        <dbReference type="ARBA" id="ARBA00022884"/>
    </source>
</evidence>
<dbReference type="Proteomes" id="UP001595882">
    <property type="component" value="Unassembled WGS sequence"/>
</dbReference>
<keyword evidence="10 11" id="KW-0694">RNA-binding</keyword>
<keyword evidence="2 11" id="KW-0808">Transferase</keyword>
<comment type="cofactor">
    <cofactor evidence="1 11">
        <name>Mg(2+)</name>
        <dbReference type="ChEBI" id="CHEBI:18420"/>
    </cofactor>
</comment>
<dbReference type="EMBL" id="JBHSDT010000008">
    <property type="protein sequence ID" value="MFC4404371.1"/>
    <property type="molecule type" value="Genomic_DNA"/>
</dbReference>
<evidence type="ECO:0000256" key="4">
    <source>
        <dbReference type="ARBA" id="ARBA00022695"/>
    </source>
</evidence>
<sequence length="397" mass="46104">MSEELIQKARKIIKVLQQHSYEAYIVGGAVRDHLLGREIADVDIATSALPEEVIQIFDKVFPTGIKHGTVLVRLEEQSFEVTTYRQESDYADFRHPNQVKFVTNIKEDLSRRDFTINAMAMNDGFSIYDPYKGQLDLENRLIRTVGNPNERFSEDPLRMMRAVRFSSQLGFTIEDITIDAMEKNAHLLSHIAIERIAVEWEKMIAGEFFRGSTNLIFYTDLYKYLPIIAEDNIIQEKIKHINAALPSFSAFIAYLVIYQPDITVDEWVKRWKLSNKIKKDANCLIDVMYTYRNGETSWAYYLLPMDLVDHFVLLSSLLFKTEITSVEIIERKDSFQIKSRTELAINGYSIKELFPERKPGKWIQELLTEIEKLVVAGKLKNDRIIISEWVANERNKA</sequence>
<feature type="binding site" evidence="11">
    <location>
        <position position="164"/>
    </location>
    <ligand>
        <name>CTP</name>
        <dbReference type="ChEBI" id="CHEBI:37563"/>
    </ligand>
</feature>
<comment type="miscellaneous">
    <text evidence="11">A single active site specifically recognizes both ATP and CTP and is responsible for their addition.</text>
</comment>
<dbReference type="HAMAP" id="MF_01263">
    <property type="entry name" value="CCA_bact_type3"/>
    <property type="match status" value="1"/>
</dbReference>
<comment type="subunit">
    <text evidence="11">Homodimer.</text>
</comment>
<dbReference type="PANTHER" id="PTHR46173:SF1">
    <property type="entry name" value="CCA TRNA NUCLEOTIDYLTRANSFERASE 1, MITOCHONDRIAL"/>
    <property type="match status" value="1"/>
</dbReference>
<dbReference type="InterPro" id="IPR032828">
    <property type="entry name" value="PolyA_RNA-bd"/>
</dbReference>
<keyword evidence="6 11" id="KW-0547">Nucleotide-binding</keyword>
<evidence type="ECO:0000313" key="15">
    <source>
        <dbReference type="EMBL" id="MFC4404371.1"/>
    </source>
</evidence>
<evidence type="ECO:0000259" key="12">
    <source>
        <dbReference type="Pfam" id="PF01743"/>
    </source>
</evidence>
<feature type="binding site" evidence="11">
    <location>
        <position position="158"/>
    </location>
    <ligand>
        <name>ATP</name>
        <dbReference type="ChEBI" id="CHEBI:30616"/>
    </ligand>
</feature>
<keyword evidence="5 11" id="KW-0479">Metal-binding</keyword>
<dbReference type="InterPro" id="IPR032810">
    <property type="entry name" value="CCA-adding_enz_C"/>
</dbReference>
<feature type="binding site" evidence="11">
    <location>
        <position position="155"/>
    </location>
    <ligand>
        <name>CTP</name>
        <dbReference type="ChEBI" id="CHEBI:37563"/>
    </ligand>
</feature>
<feature type="binding site" evidence="11">
    <location>
        <position position="31"/>
    </location>
    <ligand>
        <name>ATP</name>
        <dbReference type="ChEBI" id="CHEBI:30616"/>
    </ligand>
</feature>
<feature type="domain" description="Poly A polymerase head" evidence="12">
    <location>
        <begin position="23"/>
        <end position="143"/>
    </location>
</feature>
<feature type="binding site" evidence="11">
    <location>
        <position position="164"/>
    </location>
    <ligand>
        <name>ATP</name>
        <dbReference type="ChEBI" id="CHEBI:30616"/>
    </ligand>
</feature>
<comment type="function">
    <text evidence="11">Catalyzes the addition and repair of the essential 3'-terminal CCA sequence in tRNAs without using a nucleic acid template. Adds these three nucleotides in the order of C, C, and A to the tRNA nucleotide-73, using CTP and ATP as substrates and producing inorganic pyrophosphate. tRNA 3'-terminal CCA addition is required both for tRNA processing and repair. Also involved in tRNA surveillance by mediating tandem CCA addition to generate a CCACCA at the 3' terminus of unstable tRNAs. While stable tRNAs receive only 3'-terminal CCA, unstable tRNAs are marked with CCACCA and rapidly degraded.</text>
</comment>
<evidence type="ECO:0000256" key="11">
    <source>
        <dbReference type="HAMAP-Rule" id="MF_01263"/>
    </source>
</evidence>
<dbReference type="Gene3D" id="3.30.460.10">
    <property type="entry name" value="Beta Polymerase, domain 2"/>
    <property type="match status" value="1"/>
</dbReference>
<proteinExistence type="inferred from homology"/>
<comment type="catalytic activity">
    <reaction evidence="11">
        <text>a tRNA with a 3' CCA end + 2 CTP + ATP = a tRNA with a 3' CCACCA end + 3 diphosphate</text>
        <dbReference type="Rhea" id="RHEA:76235"/>
        <dbReference type="Rhea" id="RHEA-COMP:10468"/>
        <dbReference type="Rhea" id="RHEA-COMP:18655"/>
        <dbReference type="ChEBI" id="CHEBI:30616"/>
        <dbReference type="ChEBI" id="CHEBI:33019"/>
        <dbReference type="ChEBI" id="CHEBI:37563"/>
        <dbReference type="ChEBI" id="CHEBI:83071"/>
        <dbReference type="ChEBI" id="CHEBI:195187"/>
    </reaction>
</comment>
<evidence type="ECO:0000256" key="2">
    <source>
        <dbReference type="ARBA" id="ARBA00022679"/>
    </source>
</evidence>
<dbReference type="Gene3D" id="1.10.246.80">
    <property type="match status" value="1"/>
</dbReference>
<dbReference type="InterPro" id="IPR023068">
    <property type="entry name" value="CCA-adding_enz_firmicutes"/>
</dbReference>
<gene>
    <name evidence="11" type="primary">cca</name>
    <name evidence="15" type="ORF">ACFOY7_14975</name>
</gene>
<evidence type="ECO:0000256" key="9">
    <source>
        <dbReference type="ARBA" id="ARBA00022842"/>
    </source>
</evidence>
<feature type="binding site" evidence="11">
    <location>
        <position position="43"/>
    </location>
    <ligand>
        <name>Mg(2+)</name>
        <dbReference type="ChEBI" id="CHEBI:18420"/>
    </ligand>
</feature>
<dbReference type="SUPFAM" id="SSF81891">
    <property type="entry name" value="Poly A polymerase C-terminal region-like"/>
    <property type="match status" value="1"/>
</dbReference>
<keyword evidence="9 11" id="KW-0460">Magnesium</keyword>
<keyword evidence="7 11" id="KW-0692">RNA repair</keyword>
<dbReference type="GO" id="GO:0004810">
    <property type="term" value="F:CCA tRNA nucleotidyltransferase activity"/>
    <property type="evidence" value="ECO:0007669"/>
    <property type="project" value="UniProtKB-EC"/>
</dbReference>
<evidence type="ECO:0000256" key="7">
    <source>
        <dbReference type="ARBA" id="ARBA00022800"/>
    </source>
</evidence>
<evidence type="ECO:0000256" key="5">
    <source>
        <dbReference type="ARBA" id="ARBA00022723"/>
    </source>
</evidence>
<feature type="binding site" evidence="11">
    <location>
        <position position="31"/>
    </location>
    <ligand>
        <name>CTP</name>
        <dbReference type="ChEBI" id="CHEBI:37563"/>
    </ligand>
</feature>
<dbReference type="Gene3D" id="1.10.3090.10">
    <property type="entry name" value="cca-adding enzyme, domain 2"/>
    <property type="match status" value="1"/>
</dbReference>
<evidence type="ECO:0000256" key="1">
    <source>
        <dbReference type="ARBA" id="ARBA00001946"/>
    </source>
</evidence>
<dbReference type="SUPFAM" id="SSF81301">
    <property type="entry name" value="Nucleotidyltransferase"/>
    <property type="match status" value="1"/>
</dbReference>
<dbReference type="EC" id="2.7.7.72" evidence="11"/>
<dbReference type="RefSeq" id="WP_390252956.1">
    <property type="nucleotide sequence ID" value="NZ_JBHSDT010000008.1"/>
</dbReference>